<evidence type="ECO:0000313" key="1">
    <source>
        <dbReference type="EMBL" id="KAG2897334.1"/>
    </source>
</evidence>
<dbReference type="AlphaFoldDB" id="A0A8T1BXU7"/>
<organism evidence="2 4">
    <name type="scientific">Phytophthora cactorum</name>
    <dbReference type="NCBI Taxonomy" id="29920"/>
    <lineage>
        <taxon>Eukaryota</taxon>
        <taxon>Sar</taxon>
        <taxon>Stramenopiles</taxon>
        <taxon>Oomycota</taxon>
        <taxon>Peronosporomycetes</taxon>
        <taxon>Peronosporales</taxon>
        <taxon>Peronosporaceae</taxon>
        <taxon>Phytophthora</taxon>
    </lineage>
</organism>
<gene>
    <name evidence="1" type="ORF">PC115_g17217</name>
    <name evidence="2" type="ORF">PC117_g18873</name>
    <name evidence="3" type="ORF">PC129_g16101</name>
</gene>
<comment type="caution">
    <text evidence="2">The sequence shown here is derived from an EMBL/GenBank/DDBJ whole genome shotgun (WGS) entry which is preliminary data.</text>
</comment>
<name>A0A8T1BXU7_9STRA</name>
<dbReference type="Proteomes" id="UP000774804">
    <property type="component" value="Unassembled WGS sequence"/>
</dbReference>
<accession>A0A8T1BXU7</accession>
<dbReference type="EMBL" id="RCMI01000802">
    <property type="protein sequence ID" value="KAG2897334.1"/>
    <property type="molecule type" value="Genomic_DNA"/>
</dbReference>
<dbReference type="EMBL" id="RCMV01000783">
    <property type="protein sequence ID" value="KAG3212952.1"/>
    <property type="molecule type" value="Genomic_DNA"/>
</dbReference>
<evidence type="ECO:0000313" key="3">
    <source>
        <dbReference type="EMBL" id="KAG3212952.1"/>
    </source>
</evidence>
<protein>
    <submittedName>
        <fullName evidence="2">Uncharacterized protein</fullName>
    </submittedName>
</protein>
<dbReference type="EMBL" id="RCMK01000784">
    <property type="protein sequence ID" value="KAG2912541.1"/>
    <property type="molecule type" value="Genomic_DNA"/>
</dbReference>
<dbReference type="Proteomes" id="UP000760860">
    <property type="component" value="Unassembled WGS sequence"/>
</dbReference>
<reference evidence="2" key="1">
    <citation type="submission" date="2018-10" db="EMBL/GenBank/DDBJ databases">
        <title>Effector identification in a new, highly contiguous assembly of the strawberry crown rot pathogen Phytophthora cactorum.</title>
        <authorList>
            <person name="Armitage A.D."/>
            <person name="Nellist C.F."/>
            <person name="Bates H."/>
            <person name="Vickerstaff R.J."/>
            <person name="Harrison R.J."/>
        </authorList>
    </citation>
    <scope>NUCLEOTIDE SEQUENCE</scope>
    <source>
        <strain evidence="1">4032</strain>
        <strain evidence="2">4040</strain>
        <strain evidence="3">P421</strain>
    </source>
</reference>
<evidence type="ECO:0000313" key="4">
    <source>
        <dbReference type="Proteomes" id="UP000736787"/>
    </source>
</evidence>
<dbReference type="Proteomes" id="UP000736787">
    <property type="component" value="Unassembled WGS sequence"/>
</dbReference>
<evidence type="ECO:0000313" key="2">
    <source>
        <dbReference type="EMBL" id="KAG2912541.1"/>
    </source>
</evidence>
<proteinExistence type="predicted"/>
<sequence>MARAWYAVVIMEVWAMEGGTDRRRQRQTLCSSAYLYTSTTLKTHVEMGICSH</sequence>